<reference evidence="1 2" key="1">
    <citation type="journal article" date="2015" name="Nature">
        <title>rRNA introns, odd ribosomes, and small enigmatic genomes across a large radiation of phyla.</title>
        <authorList>
            <person name="Brown C.T."/>
            <person name="Hug L.A."/>
            <person name="Thomas B.C."/>
            <person name="Sharon I."/>
            <person name="Castelle C.J."/>
            <person name="Singh A."/>
            <person name="Wilkins M.J."/>
            <person name="Williams K.H."/>
            <person name="Banfield J.F."/>
        </authorList>
    </citation>
    <scope>NUCLEOTIDE SEQUENCE [LARGE SCALE GENOMIC DNA]</scope>
</reference>
<dbReference type="Proteomes" id="UP000034273">
    <property type="component" value="Unassembled WGS sequence"/>
</dbReference>
<dbReference type="PATRIC" id="fig|1618671.3.peg.650"/>
<dbReference type="Pfam" id="PF06233">
    <property type="entry name" value="Usg"/>
    <property type="match status" value="1"/>
</dbReference>
<evidence type="ECO:0000313" key="2">
    <source>
        <dbReference type="Proteomes" id="UP000034273"/>
    </source>
</evidence>
<sequence>MHISEGFRRQLEGYGLTTAEIIYRKPDHLWLLQSYVWQEYDLYPKFPILMKFLNFWQAKLDGPLYSVMVCHSRLIRPAEIETISSEFRLH</sequence>
<dbReference type="STRING" id="1618671.UY67_C0018G0008"/>
<proteinExistence type="predicted"/>
<dbReference type="InterPro" id="IPR009354">
    <property type="entry name" value="Usg"/>
</dbReference>
<evidence type="ECO:0008006" key="3">
    <source>
        <dbReference type="Google" id="ProtNLM"/>
    </source>
</evidence>
<evidence type="ECO:0000313" key="1">
    <source>
        <dbReference type="EMBL" id="KKW23696.1"/>
    </source>
</evidence>
<comment type="caution">
    <text evidence="1">The sequence shown here is derived from an EMBL/GenBank/DDBJ whole genome shotgun (WGS) entry which is preliminary data.</text>
</comment>
<dbReference type="EMBL" id="LCQW01000018">
    <property type="protein sequence ID" value="KKW23696.1"/>
    <property type="molecule type" value="Genomic_DNA"/>
</dbReference>
<protein>
    <recommendedName>
        <fullName evidence="3">Protein usg</fullName>
    </recommendedName>
</protein>
<dbReference type="AlphaFoldDB" id="A0A0G1WY86"/>
<name>A0A0G1WY86_9BACT</name>
<organism evidence="1 2">
    <name type="scientific">Candidatus Kaiserbacteria bacterium GW2011_GWA2_52_12</name>
    <dbReference type="NCBI Taxonomy" id="1618671"/>
    <lineage>
        <taxon>Bacteria</taxon>
        <taxon>Candidatus Kaiseribacteriota</taxon>
    </lineage>
</organism>
<gene>
    <name evidence="1" type="ORF">UY67_C0018G0008</name>
</gene>
<accession>A0A0G1WY86</accession>